<keyword evidence="3" id="KW-1185">Reference proteome</keyword>
<accession>A0A502ED63</accession>
<name>A0A502ED63_9MYCO</name>
<gene>
    <name evidence="2" type="ORF">EAH80_09035</name>
</gene>
<dbReference type="EMBL" id="RCZG01000003">
    <property type="protein sequence ID" value="TPG34949.1"/>
    <property type="molecule type" value="Genomic_DNA"/>
</dbReference>
<sequence>MDTDTSSPDEIASPEPLDDAQISEIVDQELAIAVADPDSVYVVVLQYRGDSYISVHTSRDGADARLRETAAQWGIEDVLIADELAHQITKVPVETP</sequence>
<reference evidence="2 3" key="1">
    <citation type="journal article" date="2019" name="Environ. Microbiol.">
        <title>Species interactions and distinct microbial communities in high Arctic permafrost affected cryosols are associated with the CH4 and CO2 gas fluxes.</title>
        <authorList>
            <person name="Altshuler I."/>
            <person name="Hamel J."/>
            <person name="Turney S."/>
            <person name="Magnuson E."/>
            <person name="Levesque R."/>
            <person name="Greer C."/>
            <person name="Whyte L.G."/>
        </authorList>
    </citation>
    <scope>NUCLEOTIDE SEQUENCE [LARGE SCALE GENOMIC DNA]</scope>
    <source>
        <strain evidence="2 3">S5.20</strain>
    </source>
</reference>
<evidence type="ECO:0000256" key="1">
    <source>
        <dbReference type="SAM" id="MobiDB-lite"/>
    </source>
</evidence>
<protein>
    <submittedName>
        <fullName evidence="2">Uncharacterized protein</fullName>
    </submittedName>
</protein>
<feature type="region of interest" description="Disordered" evidence="1">
    <location>
        <begin position="1"/>
        <end position="20"/>
    </location>
</feature>
<evidence type="ECO:0000313" key="2">
    <source>
        <dbReference type="EMBL" id="TPG34949.1"/>
    </source>
</evidence>
<dbReference type="AlphaFoldDB" id="A0A502ED63"/>
<dbReference type="Proteomes" id="UP000320095">
    <property type="component" value="Unassembled WGS sequence"/>
</dbReference>
<proteinExistence type="predicted"/>
<dbReference type="RefSeq" id="WP_140689681.1">
    <property type="nucleotide sequence ID" value="NZ_RCZG01000003.1"/>
</dbReference>
<evidence type="ECO:0000313" key="3">
    <source>
        <dbReference type="Proteomes" id="UP000320095"/>
    </source>
</evidence>
<dbReference type="OrthoDB" id="4762341at2"/>
<comment type="caution">
    <text evidence="2">The sequence shown here is derived from an EMBL/GenBank/DDBJ whole genome shotgun (WGS) entry which is preliminary data.</text>
</comment>
<organism evidence="2 3">
    <name type="scientific">Mycolicibacterium hodleri</name>
    <dbReference type="NCBI Taxonomy" id="49897"/>
    <lineage>
        <taxon>Bacteria</taxon>
        <taxon>Bacillati</taxon>
        <taxon>Actinomycetota</taxon>
        <taxon>Actinomycetes</taxon>
        <taxon>Mycobacteriales</taxon>
        <taxon>Mycobacteriaceae</taxon>
        <taxon>Mycolicibacterium</taxon>
    </lineage>
</organism>